<dbReference type="InterPro" id="IPR008979">
    <property type="entry name" value="Galactose-bd-like_sf"/>
</dbReference>
<dbReference type="Gene3D" id="2.60.120.430">
    <property type="entry name" value="Galactose-binding lectin"/>
    <property type="match status" value="1"/>
</dbReference>
<dbReference type="Proteomes" id="UP000198931">
    <property type="component" value="Unassembled WGS sequence"/>
</dbReference>
<dbReference type="SUPFAM" id="SSF49373">
    <property type="entry name" value="Invasin/intimin cell-adhesion fragments"/>
    <property type="match status" value="1"/>
</dbReference>
<evidence type="ECO:0000256" key="1">
    <source>
        <dbReference type="SAM" id="SignalP"/>
    </source>
</evidence>
<dbReference type="InterPro" id="IPR008964">
    <property type="entry name" value="Invasin/intimin_cell_adhesion"/>
</dbReference>
<protein>
    <submittedName>
        <fullName evidence="3">Ig-like domain (Group 2)</fullName>
    </submittedName>
</protein>
<dbReference type="Pfam" id="PF22359">
    <property type="entry name" value="Big-like"/>
    <property type="match status" value="1"/>
</dbReference>
<dbReference type="Gene3D" id="2.60.40.1080">
    <property type="match status" value="1"/>
</dbReference>
<sequence>MKSKINLIKFTKILLSFSVLISIGSCQRDISELQEATNPTNGDIFIDGFSSGLLYAAFGGSVPTAFDTDKDVTYNNSAMSMKFAVPDFNDPKGAYAGGAFFTNSARDLSRFNTLSFWIKATQPANIDIIGFGNDLGANKYQASISGLPVNTNWKKVYIPIPDAAKLTAEKGMFFISEGPENNRGYTFWIDDLKFENVGTIGNAQASIFKGLDKVTNSFIGVTNNVDDVAAIFNLPDGVNQTVNVSPSYFTFNTSTPAVATVNNAGLITTVGAGTAKITANLGKSVAKGSLTINSSGAFLSAPKPTQTSANVISIFSDNYSNVPVDYYNGYYAPYQTTQSADFTVSNDHVLNYTNFNFVGIQFSKPTIDASTMTSFHIDIFLPQALKQGANFSVQLIDWGADGVYGGNDDTNATRIFSSPILAGQKWVSLDIPFSSLGSLVNRKHLAQIILSGTNIDNFYADNVFLYK</sequence>
<accession>A0A1I3FVK5</accession>
<reference evidence="3 4" key="1">
    <citation type="submission" date="2016-10" db="EMBL/GenBank/DDBJ databases">
        <authorList>
            <person name="de Groot N.N."/>
        </authorList>
    </citation>
    <scope>NUCLEOTIDE SEQUENCE [LARGE SCALE GENOMIC DNA]</scope>
    <source>
        <strain evidence="3 4">DSM 26000</strain>
    </source>
</reference>
<name>A0A1I3FVK5_9FLAO</name>
<dbReference type="RefSeq" id="WP_090079605.1">
    <property type="nucleotide sequence ID" value="NZ_FOQT01000002.1"/>
</dbReference>
<feature type="domain" description="Surface layer protein bacterial Ig-like" evidence="2">
    <location>
        <begin position="250"/>
        <end position="289"/>
    </location>
</feature>
<evidence type="ECO:0000313" key="4">
    <source>
        <dbReference type="Proteomes" id="UP000198931"/>
    </source>
</evidence>
<dbReference type="InterPro" id="IPR054604">
    <property type="entry name" value="SbsC_Big-like"/>
</dbReference>
<dbReference type="STRING" id="1125876.SAMN05443292_1642"/>
<feature type="signal peptide" evidence="1">
    <location>
        <begin position="1"/>
        <end position="21"/>
    </location>
</feature>
<dbReference type="AlphaFoldDB" id="A0A1I3FVK5"/>
<evidence type="ECO:0000259" key="2">
    <source>
        <dbReference type="Pfam" id="PF22359"/>
    </source>
</evidence>
<dbReference type="OrthoDB" id="5381604at2"/>
<dbReference type="PROSITE" id="PS51257">
    <property type="entry name" value="PROKAR_LIPOPROTEIN"/>
    <property type="match status" value="1"/>
</dbReference>
<organism evidence="3 4">
    <name type="scientific">Halpernia frigidisoli</name>
    <dbReference type="NCBI Taxonomy" id="1125876"/>
    <lineage>
        <taxon>Bacteria</taxon>
        <taxon>Pseudomonadati</taxon>
        <taxon>Bacteroidota</taxon>
        <taxon>Flavobacteriia</taxon>
        <taxon>Flavobacteriales</taxon>
        <taxon>Weeksellaceae</taxon>
        <taxon>Chryseobacterium group</taxon>
        <taxon>Halpernia</taxon>
    </lineage>
</organism>
<gene>
    <name evidence="3" type="ORF">SAMN05443292_1642</name>
</gene>
<evidence type="ECO:0000313" key="3">
    <source>
        <dbReference type="EMBL" id="SFI14961.1"/>
    </source>
</evidence>
<proteinExistence type="predicted"/>
<dbReference type="SUPFAM" id="SSF49785">
    <property type="entry name" value="Galactose-binding domain-like"/>
    <property type="match status" value="1"/>
</dbReference>
<keyword evidence="4" id="KW-1185">Reference proteome</keyword>
<keyword evidence="1" id="KW-0732">Signal</keyword>
<dbReference type="EMBL" id="FOQT01000002">
    <property type="protein sequence ID" value="SFI14961.1"/>
    <property type="molecule type" value="Genomic_DNA"/>
</dbReference>
<feature type="chain" id="PRO_5011435779" evidence="1">
    <location>
        <begin position="22"/>
        <end position="467"/>
    </location>
</feature>